<evidence type="ECO:0000259" key="1">
    <source>
        <dbReference type="Pfam" id="PF23247"/>
    </source>
</evidence>
<evidence type="ECO:0000313" key="3">
    <source>
        <dbReference type="Proteomes" id="UP000265520"/>
    </source>
</evidence>
<dbReference type="Proteomes" id="UP000265520">
    <property type="component" value="Unassembled WGS sequence"/>
</dbReference>
<dbReference type="EMBL" id="LXQA010041779">
    <property type="protein sequence ID" value="MCH99940.1"/>
    <property type="molecule type" value="Genomic_DNA"/>
</dbReference>
<dbReference type="AlphaFoldDB" id="A0A392NJD8"/>
<dbReference type="InterPro" id="IPR057135">
    <property type="entry name" value="At4g27190-like_LRR"/>
</dbReference>
<gene>
    <name evidence="2" type="ORF">A2U01_0020955</name>
</gene>
<reference evidence="2 3" key="1">
    <citation type="journal article" date="2018" name="Front. Plant Sci.">
        <title>Red Clover (Trifolium pratense) and Zigzag Clover (T. medium) - A Picture of Genomic Similarities and Differences.</title>
        <authorList>
            <person name="Dluhosova J."/>
            <person name="Istvanek J."/>
            <person name="Nedelnik J."/>
            <person name="Repkova J."/>
        </authorList>
    </citation>
    <scope>NUCLEOTIDE SEQUENCE [LARGE SCALE GENOMIC DNA]</scope>
    <source>
        <strain evidence="3">cv. 10/8</strain>
        <tissue evidence="2">Leaf</tissue>
    </source>
</reference>
<organism evidence="2 3">
    <name type="scientific">Trifolium medium</name>
    <dbReference type="NCBI Taxonomy" id="97028"/>
    <lineage>
        <taxon>Eukaryota</taxon>
        <taxon>Viridiplantae</taxon>
        <taxon>Streptophyta</taxon>
        <taxon>Embryophyta</taxon>
        <taxon>Tracheophyta</taxon>
        <taxon>Spermatophyta</taxon>
        <taxon>Magnoliopsida</taxon>
        <taxon>eudicotyledons</taxon>
        <taxon>Gunneridae</taxon>
        <taxon>Pentapetalae</taxon>
        <taxon>rosids</taxon>
        <taxon>fabids</taxon>
        <taxon>Fabales</taxon>
        <taxon>Fabaceae</taxon>
        <taxon>Papilionoideae</taxon>
        <taxon>50 kb inversion clade</taxon>
        <taxon>NPAAA clade</taxon>
        <taxon>Hologalegina</taxon>
        <taxon>IRL clade</taxon>
        <taxon>Trifolieae</taxon>
        <taxon>Trifolium</taxon>
    </lineage>
</organism>
<proteinExistence type="predicted"/>
<protein>
    <submittedName>
        <fullName evidence="2">Disease resistance protein (CC-NBS-LRR class) family protein</fullName>
    </submittedName>
</protein>
<keyword evidence="3" id="KW-1185">Reference proteome</keyword>
<evidence type="ECO:0000313" key="2">
    <source>
        <dbReference type="EMBL" id="MCH99940.1"/>
    </source>
</evidence>
<name>A0A392NJD8_9FABA</name>
<comment type="caution">
    <text evidence="2">The sequence shown here is derived from an EMBL/GenBank/DDBJ whole genome shotgun (WGS) entry which is preliminary data.</text>
</comment>
<dbReference type="Pfam" id="PF23247">
    <property type="entry name" value="LRR_RPS2"/>
    <property type="match status" value="1"/>
</dbReference>
<feature type="non-terminal residue" evidence="2">
    <location>
        <position position="92"/>
    </location>
</feature>
<feature type="domain" description="Disease resistance protein At4g27190-like leucine-rich repeats" evidence="1">
    <location>
        <begin position="3"/>
        <end position="83"/>
    </location>
</feature>
<sequence length="92" mass="10232">MKSLFSVAMIRMLPKLSTLEMSEVTQLEEVFKGGNTITNDVAIGLVNLSKIELQKLPSFADICKGFKLQTPKIKHLDIVECPSISPSLREIQ</sequence>
<accession>A0A392NJD8</accession>